<dbReference type="Proteomes" id="UP001445335">
    <property type="component" value="Unassembled WGS sequence"/>
</dbReference>
<dbReference type="InterPro" id="IPR035979">
    <property type="entry name" value="RBD_domain_sf"/>
</dbReference>
<dbReference type="PANTHER" id="PTHR10501">
    <property type="entry name" value="U1 SMALL NUCLEAR RIBONUCLEOPROTEIN A/U2 SMALL NUCLEAR RIBONUCLEOPROTEIN B"/>
    <property type="match status" value="1"/>
</dbReference>
<dbReference type="InterPro" id="IPR000504">
    <property type="entry name" value="RRM_dom"/>
</dbReference>
<organism evidence="13 14">
    <name type="scientific">Elliptochloris bilobata</name>
    <dbReference type="NCBI Taxonomy" id="381761"/>
    <lineage>
        <taxon>Eukaryota</taxon>
        <taxon>Viridiplantae</taxon>
        <taxon>Chlorophyta</taxon>
        <taxon>core chlorophytes</taxon>
        <taxon>Trebouxiophyceae</taxon>
        <taxon>Trebouxiophyceae incertae sedis</taxon>
        <taxon>Elliptochloris clade</taxon>
        <taxon>Elliptochloris</taxon>
    </lineage>
</organism>
<dbReference type="GO" id="GO:0030532">
    <property type="term" value="C:small nuclear ribonucleoprotein complex"/>
    <property type="evidence" value="ECO:0007669"/>
    <property type="project" value="UniProtKB-ARBA"/>
</dbReference>
<accession>A0AAW1S8M8</accession>
<dbReference type="SMART" id="SM00360">
    <property type="entry name" value="RRM"/>
    <property type="match status" value="2"/>
</dbReference>
<keyword evidence="14" id="KW-1185">Reference proteome</keyword>
<dbReference type="FunFam" id="3.30.70.330:FF:000029">
    <property type="entry name" value="U2 small nuclear ribonucleoprotein B"/>
    <property type="match status" value="1"/>
</dbReference>
<keyword evidence="9" id="KW-0687">Ribonucleoprotein</keyword>
<proteinExistence type="inferred from homology"/>
<keyword evidence="6 10" id="KW-0694">RNA-binding</keyword>
<keyword evidence="3" id="KW-0507">mRNA processing</keyword>
<dbReference type="InterPro" id="IPR012677">
    <property type="entry name" value="Nucleotide-bd_a/b_plait_sf"/>
</dbReference>
<evidence type="ECO:0000313" key="13">
    <source>
        <dbReference type="EMBL" id="KAK9841967.1"/>
    </source>
</evidence>
<dbReference type="PROSITE" id="PS50102">
    <property type="entry name" value="RRM"/>
    <property type="match status" value="2"/>
</dbReference>
<evidence type="ECO:0000256" key="5">
    <source>
        <dbReference type="ARBA" id="ARBA00022737"/>
    </source>
</evidence>
<evidence type="ECO:0000256" key="4">
    <source>
        <dbReference type="ARBA" id="ARBA00022728"/>
    </source>
</evidence>
<reference evidence="13 14" key="1">
    <citation type="journal article" date="2024" name="Nat. Commun.">
        <title>Phylogenomics reveals the evolutionary origins of lichenization in chlorophyte algae.</title>
        <authorList>
            <person name="Puginier C."/>
            <person name="Libourel C."/>
            <person name="Otte J."/>
            <person name="Skaloud P."/>
            <person name="Haon M."/>
            <person name="Grisel S."/>
            <person name="Petersen M."/>
            <person name="Berrin J.G."/>
            <person name="Delaux P.M."/>
            <person name="Dal Grande F."/>
            <person name="Keller J."/>
        </authorList>
    </citation>
    <scope>NUCLEOTIDE SEQUENCE [LARGE SCALE GENOMIC DNA]</scope>
    <source>
        <strain evidence="13 14">SAG 245.80</strain>
    </source>
</reference>
<dbReference type="GO" id="GO:0005681">
    <property type="term" value="C:spliceosomal complex"/>
    <property type="evidence" value="ECO:0007669"/>
    <property type="project" value="UniProtKB-KW"/>
</dbReference>
<evidence type="ECO:0000256" key="6">
    <source>
        <dbReference type="ARBA" id="ARBA00022884"/>
    </source>
</evidence>
<dbReference type="CDD" id="cd12246">
    <property type="entry name" value="RRM1_U1A_like"/>
    <property type="match status" value="1"/>
</dbReference>
<dbReference type="Pfam" id="PF00076">
    <property type="entry name" value="RRM_1"/>
    <property type="match status" value="2"/>
</dbReference>
<evidence type="ECO:0000256" key="9">
    <source>
        <dbReference type="ARBA" id="ARBA00023274"/>
    </source>
</evidence>
<dbReference type="Gene3D" id="3.30.70.330">
    <property type="match status" value="2"/>
</dbReference>
<sequence>MADIPPNQTVYVNNLPDKIKKEELKKCLYAIFSQFGKIVDIVAMKTYRLRGQAWIVFADVSASTTALRSMQGFPFFEKPMRLSFAKTKSDAVAKVDGSYVERSAKERQKKNAVEREKLMNRSKTKGAAPAGGAAAQAGVGATGEAPPHNILFVENLPEATTSNMLSLLFNQYPGYKEVRMVEARPGIAFVEFQNEAQAAVAMSGLQLFQITPVKAMKISYAKQ</sequence>
<keyword evidence="8" id="KW-0539">Nucleus</keyword>
<keyword evidence="7" id="KW-0508">mRNA splicing</keyword>
<dbReference type="GO" id="GO:0008380">
    <property type="term" value="P:RNA splicing"/>
    <property type="evidence" value="ECO:0007669"/>
    <property type="project" value="UniProtKB-KW"/>
</dbReference>
<evidence type="ECO:0000259" key="12">
    <source>
        <dbReference type="PROSITE" id="PS50102"/>
    </source>
</evidence>
<gene>
    <name evidence="13" type="ORF">WJX81_001657</name>
</gene>
<evidence type="ECO:0000256" key="10">
    <source>
        <dbReference type="PROSITE-ProRule" id="PRU00176"/>
    </source>
</evidence>
<dbReference type="FunFam" id="3.30.70.330:FF:000039">
    <property type="entry name" value="U1 small nuclear ribonucleoprotein A"/>
    <property type="match status" value="1"/>
</dbReference>
<dbReference type="GO" id="GO:0006397">
    <property type="term" value="P:mRNA processing"/>
    <property type="evidence" value="ECO:0007669"/>
    <property type="project" value="UniProtKB-KW"/>
</dbReference>
<feature type="domain" description="RRM" evidence="12">
    <location>
        <begin position="8"/>
        <end position="87"/>
    </location>
</feature>
<feature type="region of interest" description="Disordered" evidence="11">
    <location>
        <begin position="103"/>
        <end position="141"/>
    </location>
</feature>
<feature type="compositionally biased region" description="Low complexity" evidence="11">
    <location>
        <begin position="126"/>
        <end position="141"/>
    </location>
</feature>
<evidence type="ECO:0000256" key="1">
    <source>
        <dbReference type="ARBA" id="ARBA00004123"/>
    </source>
</evidence>
<dbReference type="CDD" id="cd12247">
    <property type="entry name" value="RRM2_U1A_like"/>
    <property type="match status" value="1"/>
</dbReference>
<keyword evidence="4" id="KW-0747">Spliceosome</keyword>
<feature type="compositionally biased region" description="Basic and acidic residues" evidence="11">
    <location>
        <begin position="103"/>
        <end position="119"/>
    </location>
</feature>
<name>A0AAW1S8M8_9CHLO</name>
<dbReference type="SUPFAM" id="SSF54928">
    <property type="entry name" value="RNA-binding domain, RBD"/>
    <property type="match status" value="1"/>
</dbReference>
<evidence type="ECO:0000256" key="11">
    <source>
        <dbReference type="SAM" id="MobiDB-lite"/>
    </source>
</evidence>
<comment type="caution">
    <text evidence="13">The sequence shown here is derived from an EMBL/GenBank/DDBJ whole genome shotgun (WGS) entry which is preliminary data.</text>
</comment>
<evidence type="ECO:0000256" key="3">
    <source>
        <dbReference type="ARBA" id="ARBA00022664"/>
    </source>
</evidence>
<evidence type="ECO:0000256" key="7">
    <source>
        <dbReference type="ARBA" id="ARBA00023187"/>
    </source>
</evidence>
<protein>
    <recommendedName>
        <fullName evidence="12">RRM domain-containing protein</fullName>
    </recommendedName>
</protein>
<comment type="similarity">
    <text evidence="2">Belongs to the RRM U1 A/B'' family.</text>
</comment>
<evidence type="ECO:0000313" key="14">
    <source>
        <dbReference type="Proteomes" id="UP001445335"/>
    </source>
</evidence>
<dbReference type="AlphaFoldDB" id="A0AAW1S8M8"/>
<comment type="subcellular location">
    <subcellularLocation>
        <location evidence="1">Nucleus</location>
    </subcellularLocation>
</comment>
<evidence type="ECO:0000256" key="2">
    <source>
        <dbReference type="ARBA" id="ARBA00007243"/>
    </source>
</evidence>
<dbReference type="EMBL" id="JALJOU010000009">
    <property type="protein sequence ID" value="KAK9841967.1"/>
    <property type="molecule type" value="Genomic_DNA"/>
</dbReference>
<feature type="domain" description="RRM" evidence="12">
    <location>
        <begin position="149"/>
        <end position="223"/>
    </location>
</feature>
<dbReference type="GO" id="GO:0003723">
    <property type="term" value="F:RNA binding"/>
    <property type="evidence" value="ECO:0007669"/>
    <property type="project" value="UniProtKB-UniRule"/>
</dbReference>
<keyword evidence="5" id="KW-0677">Repeat</keyword>
<evidence type="ECO:0000256" key="8">
    <source>
        <dbReference type="ARBA" id="ARBA00023242"/>
    </source>
</evidence>